<evidence type="ECO:0000256" key="1">
    <source>
        <dbReference type="SAM" id="SignalP"/>
    </source>
</evidence>
<gene>
    <name evidence="2" type="ORF">B9R14_09235</name>
</gene>
<organism evidence="2 3">
    <name type="scientific">Acetivibrio saccincola</name>
    <dbReference type="NCBI Taxonomy" id="1677857"/>
    <lineage>
        <taxon>Bacteria</taxon>
        <taxon>Bacillati</taxon>
        <taxon>Bacillota</taxon>
        <taxon>Clostridia</taxon>
        <taxon>Eubacteriales</taxon>
        <taxon>Oscillospiraceae</taxon>
        <taxon>Acetivibrio</taxon>
    </lineage>
</organism>
<proteinExistence type="predicted"/>
<name>A0A2S8RAS5_9FIRM</name>
<dbReference type="Proteomes" id="UP000239720">
    <property type="component" value="Unassembled WGS sequence"/>
</dbReference>
<dbReference type="RefSeq" id="WP_105368114.1">
    <property type="nucleotide sequence ID" value="NZ_NEMB01000003.1"/>
</dbReference>
<dbReference type="EMBL" id="NEMB01000003">
    <property type="protein sequence ID" value="PQQ66907.1"/>
    <property type="molecule type" value="Genomic_DNA"/>
</dbReference>
<feature type="signal peptide" evidence="1">
    <location>
        <begin position="1"/>
        <end position="25"/>
    </location>
</feature>
<keyword evidence="1" id="KW-0732">Signal</keyword>
<dbReference type="AlphaFoldDB" id="A0A2S8RAS5"/>
<accession>A0A2S8RAS5</accession>
<protein>
    <submittedName>
        <fullName evidence="2">Uncharacterized protein</fullName>
    </submittedName>
</protein>
<feature type="chain" id="PRO_5015572968" evidence="1">
    <location>
        <begin position="26"/>
        <end position="145"/>
    </location>
</feature>
<reference evidence="2 3" key="1">
    <citation type="journal article" date="2018" name="Syst. Appl. Microbiol.">
        <title>Characterization and high-quality draft genome sequence of Herbivorax saccincola A7, an anaerobic, alkaliphilic, thermophilic, cellulolytic, and xylanolytic bacterium.</title>
        <authorList>
            <person name="Aikawa S."/>
            <person name="Baramee S."/>
            <person name="Sermsathanaswadi J."/>
            <person name="Thianheng P."/>
            <person name="Tachaapaikoon C."/>
            <person name="Shikata A."/>
            <person name="Waeonukul R."/>
            <person name="Pason P."/>
            <person name="Ratanakhanokchai K."/>
            <person name="Kosugi A."/>
        </authorList>
    </citation>
    <scope>NUCLEOTIDE SEQUENCE [LARGE SCALE GENOMIC DNA]</scope>
    <source>
        <strain evidence="2 3">A7</strain>
    </source>
</reference>
<evidence type="ECO:0000313" key="2">
    <source>
        <dbReference type="EMBL" id="PQQ66907.1"/>
    </source>
</evidence>
<comment type="caution">
    <text evidence="2">The sequence shown here is derived from an EMBL/GenBank/DDBJ whole genome shotgun (WGS) entry which is preliminary data.</text>
</comment>
<sequence>MKRKISVMVVLVFCISVCLSSMSFANSSTISGTLGSHSVLGRLTMSSNGASAHTGTSASGSVFAGVDYCFSWIHEQNYVHRFDEIHGSYSIGVSVSTGYLNIESQGALGRHRASAGAYSWNPQRVNPFPNRVGTWPINLPTYPIN</sequence>
<evidence type="ECO:0000313" key="3">
    <source>
        <dbReference type="Proteomes" id="UP000239720"/>
    </source>
</evidence>